<proteinExistence type="predicted"/>
<dbReference type="KEGG" id="pnt:G5B91_18955"/>
<reference evidence="2 3" key="1">
    <citation type="submission" date="2020-02" db="EMBL/GenBank/DDBJ databases">
        <title>Integrative conjugative elements (ICEs) and plasmids drive adaptation of Pseudomonas nitroreducens strain HBP1 to wastewater environment.</title>
        <authorList>
            <person name="Sentchilo V."/>
            <person name="Carraro N."/>
            <person name="Bertelli C."/>
            <person name="van der Meer J.R."/>
        </authorList>
    </citation>
    <scope>NUCLEOTIDE SEQUENCE [LARGE SCALE GENOMIC DNA]</scope>
    <source>
        <strain evidence="2 3">HBP1</strain>
    </source>
</reference>
<accession>A0A6G6IYR2</accession>
<gene>
    <name evidence="2" type="ORF">G5B91_18955</name>
    <name evidence="1" type="ORF">I5I61_23635</name>
</gene>
<dbReference type="EMBL" id="JADTFC010000075">
    <property type="protein sequence ID" value="MBG6290459.1"/>
    <property type="molecule type" value="Genomic_DNA"/>
</dbReference>
<sequence length="71" mass="7955">MNDTPRLLLSEAPSGHFGPSAVPELLALWQARARLRQQLAVMARANPHLIEDIGLTRRQVATEIAKPFWRA</sequence>
<dbReference type="Proteomes" id="UP000501063">
    <property type="component" value="Chromosome"/>
</dbReference>
<keyword evidence="4" id="KW-1185">Reference proteome</keyword>
<evidence type="ECO:0000313" key="2">
    <source>
        <dbReference type="EMBL" id="QIE88238.1"/>
    </source>
</evidence>
<dbReference type="Proteomes" id="UP000608450">
    <property type="component" value="Unassembled WGS sequence"/>
</dbReference>
<evidence type="ECO:0000313" key="3">
    <source>
        <dbReference type="Proteomes" id="UP000501063"/>
    </source>
</evidence>
<evidence type="ECO:0000313" key="1">
    <source>
        <dbReference type="EMBL" id="MBG6290459.1"/>
    </source>
</evidence>
<organism evidence="2 3">
    <name type="scientific">Pseudomonas nitroreducens</name>
    <dbReference type="NCBI Taxonomy" id="46680"/>
    <lineage>
        <taxon>Bacteria</taxon>
        <taxon>Pseudomonadati</taxon>
        <taxon>Pseudomonadota</taxon>
        <taxon>Gammaproteobacteria</taxon>
        <taxon>Pseudomonadales</taxon>
        <taxon>Pseudomonadaceae</taxon>
        <taxon>Pseudomonas</taxon>
    </lineage>
</organism>
<evidence type="ECO:0000313" key="4">
    <source>
        <dbReference type="Proteomes" id="UP000608450"/>
    </source>
</evidence>
<dbReference type="RefSeq" id="WP_024763807.1">
    <property type="nucleotide sequence ID" value="NZ_CP049140.1"/>
</dbReference>
<reference evidence="1 4" key="2">
    <citation type="submission" date="2020-11" db="EMBL/GenBank/DDBJ databases">
        <title>Enhanced detection system for hospital associated transmission using whole genome sequencing surveillance.</title>
        <authorList>
            <person name="Harrison L.H."/>
            <person name="Van Tyne D."/>
            <person name="Marsh J.W."/>
            <person name="Griffith M.P."/>
            <person name="Snyder D.J."/>
            <person name="Cooper V.S."/>
            <person name="Mustapha M."/>
        </authorList>
    </citation>
    <scope>NUCLEOTIDE SEQUENCE [LARGE SCALE GENOMIC DNA]</scope>
    <source>
        <strain evidence="1 4">PSA00705</strain>
    </source>
</reference>
<protein>
    <submittedName>
        <fullName evidence="2">DUF1127 domain-containing protein</fullName>
    </submittedName>
</protein>
<name>A0A6G6IYR2_PSENT</name>
<dbReference type="EMBL" id="CP049140">
    <property type="protein sequence ID" value="QIE88238.1"/>
    <property type="molecule type" value="Genomic_DNA"/>
</dbReference>
<dbReference type="AlphaFoldDB" id="A0A6G6IYR2"/>